<dbReference type="EMBL" id="MHTK01000002">
    <property type="protein sequence ID" value="OHA60141.1"/>
    <property type="molecule type" value="Genomic_DNA"/>
</dbReference>
<dbReference type="PANTHER" id="PTHR30121:SF6">
    <property type="entry name" value="SLR6007 PROTEIN"/>
    <property type="match status" value="1"/>
</dbReference>
<reference evidence="3 4" key="1">
    <citation type="journal article" date="2016" name="Nat. Commun.">
        <title>Thousands of microbial genomes shed light on interconnected biogeochemical processes in an aquifer system.</title>
        <authorList>
            <person name="Anantharaman K."/>
            <person name="Brown C.T."/>
            <person name="Hug L.A."/>
            <person name="Sharon I."/>
            <person name="Castelle C.J."/>
            <person name="Probst A.J."/>
            <person name="Thomas B.C."/>
            <person name="Singh A."/>
            <person name="Wilkins M.J."/>
            <person name="Karaoz U."/>
            <person name="Brodie E.L."/>
            <person name="Williams K.H."/>
            <person name="Hubbard S.S."/>
            <person name="Banfield J.F."/>
        </authorList>
    </citation>
    <scope>NUCLEOTIDE SEQUENCE [LARGE SCALE GENOMIC DNA]</scope>
</reference>
<evidence type="ECO:0000259" key="1">
    <source>
        <dbReference type="Pfam" id="PF01935"/>
    </source>
</evidence>
<protein>
    <submittedName>
        <fullName evidence="3">Uncharacterized protein</fullName>
    </submittedName>
</protein>
<sequence length="785" mass="88394">MDFIIYSLLGLGLLLALGGLWWYQRRGNFGSLNLKVLLVKIPERESKDPKEFLHDIALSEQLFSSLSAIKEPIVFETAVHNTGGEIYFYLAVPADRVEFVSRQIQGLFPAAEVDSALDYTIFATEHGIRAGYLALEESPVVPIRTYLESEVDSFAPIVSTLSRLREEGDGAAIQIVLRPTSSKFKQKVQSILSRLKKGESLNEVLKSYKAWAPLVDLAKDLSGSNKSPDSLPSEPKSMDDELVASLETKIKKPLFDVNVRLITAADTPNEASDLLLSISGSFSQFSAPRRNSFKIVSPRKITRLVYEYIFREFNEDQVMVLNTEEIASIFHLPTTSTDVPRIKWLKSREAPPPENLPTAGAVIGQSVFRGDIKPVRLSDQDRRRHFYVIGQTGTGKSFFMLNQVVQDMQNGKGLCVIDPHGDLVDKILERVPASRLEDVIVFNPGDVARPLGLNMLEFNPARPEEKTFIVNEIQSIFNRLFSEETMGPMFEQYMRNALLLLMEDAKHEPATLMEVPRIFTDPDFRSRKLARITNPTVIDFWEKEAAKTSGEQGLANITPYITSKFGNFIANDYMRPIIGQPKSAFNFREVMDDGKILLVNLAKGKIGDINAGLLGMVVTGRLLLSALSRQDMAEDDRRDFYLYIDEFQNFTTDSISVILSEARKYKLNLILAHQFIAQLSDDIRESVFGNVGSLAAFRVGMTDAEVLVKHFHPTFSESDLINIENQEAFVRLLINGEPARPFNIKTEQVVGGSDELREQLKELSRLTYGRDIDEVEREILARLRH</sequence>
<comment type="caution">
    <text evidence="3">The sequence shown here is derived from an EMBL/GenBank/DDBJ whole genome shotgun (WGS) entry which is preliminary data.</text>
</comment>
<dbReference type="InterPro" id="IPR051162">
    <property type="entry name" value="T4SS_component"/>
</dbReference>
<dbReference type="STRING" id="1802439.A2589_00475"/>
<accession>A0A1G2QJL3</accession>
<dbReference type="SUPFAM" id="SSF52540">
    <property type="entry name" value="P-loop containing nucleoside triphosphate hydrolases"/>
    <property type="match status" value="1"/>
</dbReference>
<dbReference type="Pfam" id="PF01935">
    <property type="entry name" value="DUF87"/>
    <property type="match status" value="1"/>
</dbReference>
<proteinExistence type="predicted"/>
<feature type="domain" description="Helicase HerA central" evidence="1">
    <location>
        <begin position="380"/>
        <end position="461"/>
    </location>
</feature>
<dbReference type="Proteomes" id="UP000177838">
    <property type="component" value="Unassembled WGS sequence"/>
</dbReference>
<name>A0A1G2QJL3_9BACT</name>
<dbReference type="AlphaFoldDB" id="A0A1G2QJL3"/>
<organism evidence="3 4">
    <name type="scientific">Candidatus Vogelbacteria bacterium RIFOXYD1_FULL_46_19</name>
    <dbReference type="NCBI Taxonomy" id="1802439"/>
    <lineage>
        <taxon>Bacteria</taxon>
        <taxon>Candidatus Vogeliibacteriota</taxon>
    </lineage>
</organism>
<dbReference type="PANTHER" id="PTHR30121">
    <property type="entry name" value="UNCHARACTERIZED PROTEIN YJGR-RELATED"/>
    <property type="match status" value="1"/>
</dbReference>
<evidence type="ECO:0000259" key="2">
    <source>
        <dbReference type="Pfam" id="PF26449"/>
    </source>
</evidence>
<dbReference type="Pfam" id="PF26449">
    <property type="entry name" value="DUF8128"/>
    <property type="match status" value="1"/>
</dbReference>
<evidence type="ECO:0000313" key="4">
    <source>
        <dbReference type="Proteomes" id="UP000177838"/>
    </source>
</evidence>
<dbReference type="InterPro" id="IPR002789">
    <property type="entry name" value="HerA_central"/>
</dbReference>
<dbReference type="InterPro" id="IPR058441">
    <property type="entry name" value="DUF8128"/>
</dbReference>
<feature type="domain" description="DUF8128" evidence="2">
    <location>
        <begin position="66"/>
        <end position="344"/>
    </location>
</feature>
<dbReference type="InterPro" id="IPR027417">
    <property type="entry name" value="P-loop_NTPase"/>
</dbReference>
<dbReference type="Gene3D" id="3.40.50.300">
    <property type="entry name" value="P-loop containing nucleotide triphosphate hydrolases"/>
    <property type="match status" value="2"/>
</dbReference>
<gene>
    <name evidence="3" type="ORF">A2589_00475</name>
</gene>
<evidence type="ECO:0000313" key="3">
    <source>
        <dbReference type="EMBL" id="OHA60141.1"/>
    </source>
</evidence>